<dbReference type="STRING" id="168276.SAMN05444580_102511"/>
<dbReference type="RefSeq" id="WP_072846317.1">
    <property type="nucleotide sequence ID" value="NZ_FNAB01000002.1"/>
</dbReference>
<dbReference type="PROSITE" id="PS51384">
    <property type="entry name" value="FAD_FR"/>
    <property type="match status" value="1"/>
</dbReference>
<proteinExistence type="predicted"/>
<sequence>MTRPLVTLTVLRTERLTSHLVRVHLGDPGFDDFVANGYTDAYVKLVFGTDAEPVLRTYTVRRVDDEKREVAIDFVVHGDEGVAGPWARAAQPGQSLRLRGPGGAYAPRADADWHLMAGDESAIPAIGAALEALPASAVAKVFVEVDGPDGELDLPSAADVEVTWVHRGAAADEVGDDRAGDNAPLVAAVRQAPWLPGQPHVFVHGEANAVMHGLRGYIRKERGVSAEWASISGYWRRGRTEEGFRVWKSDLAKTEG</sequence>
<dbReference type="InterPro" id="IPR013113">
    <property type="entry name" value="SIP_FAD-bd"/>
</dbReference>
<dbReference type="GO" id="GO:0016491">
    <property type="term" value="F:oxidoreductase activity"/>
    <property type="evidence" value="ECO:0007669"/>
    <property type="project" value="InterPro"/>
</dbReference>
<keyword evidence="3" id="KW-1185">Reference proteome</keyword>
<dbReference type="Gene3D" id="2.40.30.10">
    <property type="entry name" value="Translation factors"/>
    <property type="match status" value="1"/>
</dbReference>
<evidence type="ECO:0000313" key="2">
    <source>
        <dbReference type="EMBL" id="SDD05376.1"/>
    </source>
</evidence>
<evidence type="ECO:0000259" key="1">
    <source>
        <dbReference type="PROSITE" id="PS51384"/>
    </source>
</evidence>
<protein>
    <submittedName>
        <fullName evidence="2">NADPH-dependent ferric siderophore reductase, contains FAD-binding and SIP domains</fullName>
    </submittedName>
</protein>
<dbReference type="InterPro" id="IPR039374">
    <property type="entry name" value="SIP_fam"/>
</dbReference>
<dbReference type="PANTHER" id="PTHR30157:SF0">
    <property type="entry name" value="NADPH-DEPENDENT FERRIC-CHELATE REDUCTASE"/>
    <property type="match status" value="1"/>
</dbReference>
<reference evidence="2 3" key="1">
    <citation type="submission" date="2016-10" db="EMBL/GenBank/DDBJ databases">
        <authorList>
            <person name="de Groot N.N."/>
        </authorList>
    </citation>
    <scope>NUCLEOTIDE SEQUENCE [LARGE SCALE GENOMIC DNA]</scope>
    <source>
        <strain evidence="2 3">JCM 11308</strain>
    </source>
</reference>
<dbReference type="CDD" id="cd06193">
    <property type="entry name" value="siderophore_interacting"/>
    <property type="match status" value="1"/>
</dbReference>
<dbReference type="PANTHER" id="PTHR30157">
    <property type="entry name" value="FERRIC REDUCTASE, NADPH-DEPENDENT"/>
    <property type="match status" value="1"/>
</dbReference>
<evidence type="ECO:0000313" key="3">
    <source>
        <dbReference type="Proteomes" id="UP000199417"/>
    </source>
</evidence>
<accession>A0A1G6RN55</accession>
<organism evidence="2 3">
    <name type="scientific">Rhodococcus tukisamuensis</name>
    <dbReference type="NCBI Taxonomy" id="168276"/>
    <lineage>
        <taxon>Bacteria</taxon>
        <taxon>Bacillati</taxon>
        <taxon>Actinomycetota</taxon>
        <taxon>Actinomycetes</taxon>
        <taxon>Mycobacteriales</taxon>
        <taxon>Nocardiaceae</taxon>
        <taxon>Rhodococcus</taxon>
    </lineage>
</organism>
<dbReference type="InterPro" id="IPR007037">
    <property type="entry name" value="SIP_rossman_dom"/>
</dbReference>
<dbReference type="AlphaFoldDB" id="A0A1G6RN55"/>
<dbReference type="InterPro" id="IPR017938">
    <property type="entry name" value="Riboflavin_synthase-like_b-brl"/>
</dbReference>
<name>A0A1G6RN55_9NOCA</name>
<dbReference type="Gene3D" id="3.40.50.80">
    <property type="entry name" value="Nucleotide-binding domain of ferredoxin-NADP reductase (FNR) module"/>
    <property type="match status" value="1"/>
</dbReference>
<dbReference type="EMBL" id="FNAB01000002">
    <property type="protein sequence ID" value="SDD05376.1"/>
    <property type="molecule type" value="Genomic_DNA"/>
</dbReference>
<dbReference type="InterPro" id="IPR017927">
    <property type="entry name" value="FAD-bd_FR_type"/>
</dbReference>
<dbReference type="Pfam" id="PF08021">
    <property type="entry name" value="FAD_binding_9"/>
    <property type="match status" value="1"/>
</dbReference>
<gene>
    <name evidence="2" type="ORF">SAMN05444580_102511</name>
</gene>
<feature type="domain" description="FAD-binding FR-type" evidence="1">
    <location>
        <begin position="3"/>
        <end position="108"/>
    </location>
</feature>
<dbReference type="Proteomes" id="UP000199417">
    <property type="component" value="Unassembled WGS sequence"/>
</dbReference>
<dbReference type="SUPFAM" id="SSF63380">
    <property type="entry name" value="Riboflavin synthase domain-like"/>
    <property type="match status" value="1"/>
</dbReference>
<dbReference type="Pfam" id="PF04954">
    <property type="entry name" value="SIP"/>
    <property type="match status" value="1"/>
</dbReference>
<dbReference type="InterPro" id="IPR039261">
    <property type="entry name" value="FNR_nucleotide-bd"/>
</dbReference>